<sequence>MVRTGIQLYTLRDLDEPLPTLLRRVGETEFDGVEFAGFDETTPEAAADVLDETELNVAGVHVGIESLETDSDLDAVSETCTALDCERVVVPYLGVEHFETAAAVRETATRLSALADRLAERGLALSYHNHDHEFVALEGDGRNAFDLLLDETDDSVLIELDVGWAAAAGDDPVALLERLEGRAPLVHVKDVADGRPVELGDGEVALDACATAARDAGAEWLLYEHDEPTDPAASLERGAATLAERRD</sequence>
<proteinExistence type="predicted"/>
<organism evidence="3 4">
    <name type="scientific">Natrinema salifodinae</name>
    <dbReference type="NCBI Taxonomy" id="1202768"/>
    <lineage>
        <taxon>Archaea</taxon>
        <taxon>Methanobacteriati</taxon>
        <taxon>Methanobacteriota</taxon>
        <taxon>Stenosarchaea group</taxon>
        <taxon>Halobacteria</taxon>
        <taxon>Halobacteriales</taxon>
        <taxon>Natrialbaceae</taxon>
        <taxon>Natrinema</taxon>
    </lineage>
</organism>
<dbReference type="OrthoDB" id="165864at2157"/>
<dbReference type="InterPro" id="IPR036237">
    <property type="entry name" value="Xyl_isomerase-like_sf"/>
</dbReference>
<dbReference type="InterPro" id="IPR050312">
    <property type="entry name" value="IolE/XylAMocC-like"/>
</dbReference>
<keyword evidence="4" id="KW-1185">Reference proteome</keyword>
<gene>
    <name evidence="3" type="ORF">SAMN05216285_2120</name>
</gene>
<name>A0A1I0P4Q4_9EURY</name>
<feature type="region of interest" description="Disordered" evidence="1">
    <location>
        <begin position="226"/>
        <end position="247"/>
    </location>
</feature>
<evidence type="ECO:0000259" key="2">
    <source>
        <dbReference type="Pfam" id="PF01261"/>
    </source>
</evidence>
<evidence type="ECO:0000256" key="1">
    <source>
        <dbReference type="SAM" id="MobiDB-lite"/>
    </source>
</evidence>
<dbReference type="PANTHER" id="PTHR12110">
    <property type="entry name" value="HYDROXYPYRUVATE ISOMERASE"/>
    <property type="match status" value="1"/>
</dbReference>
<evidence type="ECO:0000313" key="3">
    <source>
        <dbReference type="EMBL" id="SEW09026.1"/>
    </source>
</evidence>
<dbReference type="SUPFAM" id="SSF51658">
    <property type="entry name" value="Xylose isomerase-like"/>
    <property type="match status" value="1"/>
</dbReference>
<dbReference type="InterPro" id="IPR013022">
    <property type="entry name" value="Xyl_isomerase-like_TIM-brl"/>
</dbReference>
<dbReference type="eggNOG" id="arCOG01902">
    <property type="taxonomic scope" value="Archaea"/>
</dbReference>
<reference evidence="4" key="1">
    <citation type="submission" date="2016-10" db="EMBL/GenBank/DDBJ databases">
        <authorList>
            <person name="Varghese N."/>
        </authorList>
    </citation>
    <scope>NUCLEOTIDE SEQUENCE [LARGE SCALE GENOMIC DNA]</scope>
    <source>
        <strain evidence="4">CGMCC 1.12284</strain>
    </source>
</reference>
<protein>
    <submittedName>
        <fullName evidence="3">Sugar phosphate isomerase/epimerase</fullName>
    </submittedName>
</protein>
<feature type="domain" description="Xylose isomerase-like TIM barrel" evidence="2">
    <location>
        <begin position="25"/>
        <end position="242"/>
    </location>
</feature>
<dbReference type="GO" id="GO:0016853">
    <property type="term" value="F:isomerase activity"/>
    <property type="evidence" value="ECO:0007669"/>
    <property type="project" value="UniProtKB-KW"/>
</dbReference>
<dbReference type="Gene3D" id="3.20.20.150">
    <property type="entry name" value="Divalent-metal-dependent TIM barrel enzymes"/>
    <property type="match status" value="1"/>
</dbReference>
<dbReference type="STRING" id="1202768.SAMN05216285_2120"/>
<dbReference type="Pfam" id="PF01261">
    <property type="entry name" value="AP_endonuc_2"/>
    <property type="match status" value="1"/>
</dbReference>
<dbReference type="RefSeq" id="WP_049989581.1">
    <property type="nucleotide sequence ID" value="NZ_FOIS01000003.1"/>
</dbReference>
<dbReference type="Proteomes" id="UP000183275">
    <property type="component" value="Unassembled WGS sequence"/>
</dbReference>
<dbReference type="AlphaFoldDB" id="A0A1I0P4Q4"/>
<accession>A0A1I0P4Q4</accession>
<evidence type="ECO:0000313" key="4">
    <source>
        <dbReference type="Proteomes" id="UP000183275"/>
    </source>
</evidence>
<keyword evidence="3" id="KW-0413">Isomerase</keyword>
<dbReference type="EMBL" id="FOIS01000003">
    <property type="protein sequence ID" value="SEW09026.1"/>
    <property type="molecule type" value="Genomic_DNA"/>
</dbReference>
<dbReference type="PANTHER" id="PTHR12110:SF41">
    <property type="entry name" value="INOSOSE DEHYDRATASE"/>
    <property type="match status" value="1"/>
</dbReference>